<dbReference type="Gene3D" id="2.40.170.20">
    <property type="entry name" value="TonB-dependent receptor, beta-barrel domain"/>
    <property type="match status" value="1"/>
</dbReference>
<evidence type="ECO:0000256" key="10">
    <source>
        <dbReference type="ARBA" id="ARBA00023077"/>
    </source>
</evidence>
<dbReference type="PROSITE" id="PS01156">
    <property type="entry name" value="TONB_DEPENDENT_REC_2"/>
    <property type="match status" value="1"/>
</dbReference>
<evidence type="ECO:0000256" key="2">
    <source>
        <dbReference type="ARBA" id="ARBA00009810"/>
    </source>
</evidence>
<keyword evidence="7 17" id="KW-0732">Signal</keyword>
<keyword evidence="12 19" id="KW-0675">Receptor</keyword>
<sequence length="801" mass="88081">MSRFCIRPAHLAVSLALLFGAASAQAQPTATVEISIPAQPLAQALDALARQAKLELMVQPTLIADKNAPALHGRYTATAAFERLLAGSGLIAEFDGGSVTIRPVPRGDVTLDPVLVTGLTPFSATTEGTESYTSPVTTIGKGTQSLRDIPQAISVVTRERMDEQGMTSIYDALANTTGITLQQSPQLGKYVYSRGFRNTWYQYDGVPLERGMYGRASNYTGGTAIYDRVEVLRGASGLLQGGGEPSGAVNFVRKRALAEPGFSVTATAGMWDRVGTQLDGGGALNEAGTLRGRAVMDVEKAGSFIDHVKNTNQTYYGTLEYDLTPQTQVSLGLSYEIADGTPNVRGIPSYSDGKKLDVVRSFSMEPGWNRRHSTTQTTYFDLTHRFNDNWQAKVTAVNMRERLNMKFASSVAELDPVNNFGSLSAESTRNDIKIGGIDANLIGKIDAFGLQHELVVGANYARNKISTDYGSNSGYYVGDIFNIGQLREPSQQELDDAYLEHRDGKSEQYGVYTAARMQLAQPLKLVLGGRMSWYDIVWDTHTTGSYTDDSIYKQRVSAEFTPYAGLIFDLSREWSLYASYADIFKPQSERDKGGNQLKPVLGSNYEIGLKGELLDGRVNTTIALFRIDQKNRAQTDYSSDPECDMGWYCYMAAGKVRSQGLDAEISGEILTGWNLFAGYTYNTTKYLQDESSQGQPLNRFTPKHMLRLWSTYRLAGEWNRYTLGGGVNAESGSYDTGSVRIDNPGRAVWSAFARYRIDKNWAASVNVNNIFDKRYFTNVGTNNGGFYGDPRNVMLTLRGTF</sequence>
<keyword evidence="9" id="KW-0406">Ion transport</keyword>
<feature type="signal peptide" evidence="17">
    <location>
        <begin position="1"/>
        <end position="26"/>
    </location>
</feature>
<gene>
    <name evidence="19" type="primary">fpvA_2</name>
    <name evidence="19" type="ORF">LMG1861_00663</name>
</gene>
<comment type="subcellular location">
    <subcellularLocation>
        <location evidence="1 14">Cell outer membrane</location>
        <topology evidence="1 14">Multi-pass membrane protein</topology>
    </subcellularLocation>
</comment>
<dbReference type="InterPro" id="IPR011662">
    <property type="entry name" value="Secretin/TonB_short_N"/>
</dbReference>
<dbReference type="PROSITE" id="PS52016">
    <property type="entry name" value="TONB_DEPENDENT_REC_3"/>
    <property type="match status" value="1"/>
</dbReference>
<dbReference type="Gene3D" id="3.55.50.30">
    <property type="match status" value="1"/>
</dbReference>
<dbReference type="SMART" id="SM00965">
    <property type="entry name" value="STN"/>
    <property type="match status" value="1"/>
</dbReference>
<feature type="chain" id="PRO_5028843773" evidence="17">
    <location>
        <begin position="27"/>
        <end position="801"/>
    </location>
</feature>
<reference evidence="19 20" key="1">
    <citation type="submission" date="2020-04" db="EMBL/GenBank/DDBJ databases">
        <authorList>
            <person name="De Canck E."/>
        </authorList>
    </citation>
    <scope>NUCLEOTIDE SEQUENCE [LARGE SCALE GENOMIC DNA]</scope>
    <source>
        <strain evidence="19 20">LMG 1861</strain>
    </source>
</reference>
<keyword evidence="11 14" id="KW-0472">Membrane</keyword>
<evidence type="ECO:0000256" key="1">
    <source>
        <dbReference type="ARBA" id="ARBA00004571"/>
    </source>
</evidence>
<dbReference type="InterPro" id="IPR000531">
    <property type="entry name" value="Beta-barrel_TonB"/>
</dbReference>
<dbReference type="InterPro" id="IPR010105">
    <property type="entry name" value="TonB_sidphr_rcpt"/>
</dbReference>
<keyword evidence="10 16" id="KW-0798">TonB box</keyword>
<keyword evidence="6 14" id="KW-0812">Transmembrane</keyword>
<dbReference type="Proteomes" id="UP000494105">
    <property type="component" value="Unassembled WGS sequence"/>
</dbReference>
<dbReference type="FunFam" id="2.170.130.10:FF:000010">
    <property type="entry name" value="Ferripyoverdine receptor"/>
    <property type="match status" value="1"/>
</dbReference>
<dbReference type="InterPro" id="IPR037066">
    <property type="entry name" value="Plug_dom_sf"/>
</dbReference>
<dbReference type="Gene3D" id="2.170.130.10">
    <property type="entry name" value="TonB-dependent receptor, plug domain"/>
    <property type="match status" value="1"/>
</dbReference>
<dbReference type="GO" id="GO:0009279">
    <property type="term" value="C:cell outer membrane"/>
    <property type="evidence" value="ECO:0007669"/>
    <property type="project" value="UniProtKB-SubCell"/>
</dbReference>
<evidence type="ECO:0000256" key="6">
    <source>
        <dbReference type="ARBA" id="ARBA00022692"/>
    </source>
</evidence>
<evidence type="ECO:0000256" key="4">
    <source>
        <dbReference type="ARBA" id="ARBA00022452"/>
    </source>
</evidence>
<evidence type="ECO:0000256" key="5">
    <source>
        <dbReference type="ARBA" id="ARBA00022496"/>
    </source>
</evidence>
<evidence type="ECO:0000313" key="20">
    <source>
        <dbReference type="Proteomes" id="UP000494105"/>
    </source>
</evidence>
<evidence type="ECO:0000256" key="7">
    <source>
        <dbReference type="ARBA" id="ARBA00022729"/>
    </source>
</evidence>
<name>A0A6S7C2W6_9BURK</name>
<dbReference type="Pfam" id="PF07715">
    <property type="entry name" value="Plug"/>
    <property type="match status" value="1"/>
</dbReference>
<dbReference type="NCBIfam" id="TIGR01783">
    <property type="entry name" value="TonB-siderophor"/>
    <property type="match status" value="1"/>
</dbReference>
<dbReference type="InterPro" id="IPR010917">
    <property type="entry name" value="TonB_rcpt_CS"/>
</dbReference>
<dbReference type="PANTHER" id="PTHR32552:SF74">
    <property type="entry name" value="HYDROXAMATE SIDEROPHORE RECEPTOR FHUE"/>
    <property type="match status" value="1"/>
</dbReference>
<evidence type="ECO:0000259" key="18">
    <source>
        <dbReference type="SMART" id="SM00965"/>
    </source>
</evidence>
<dbReference type="EMBL" id="CADILD010000001">
    <property type="protein sequence ID" value="CAB3828966.1"/>
    <property type="molecule type" value="Genomic_DNA"/>
</dbReference>
<evidence type="ECO:0000256" key="9">
    <source>
        <dbReference type="ARBA" id="ARBA00023065"/>
    </source>
</evidence>
<keyword evidence="8" id="KW-0408">Iron</keyword>
<evidence type="ECO:0000256" key="12">
    <source>
        <dbReference type="ARBA" id="ARBA00023170"/>
    </source>
</evidence>
<dbReference type="Pfam" id="PF00593">
    <property type="entry name" value="TonB_dep_Rec_b-barrel"/>
    <property type="match status" value="1"/>
</dbReference>
<evidence type="ECO:0000256" key="13">
    <source>
        <dbReference type="ARBA" id="ARBA00023237"/>
    </source>
</evidence>
<evidence type="ECO:0000256" key="16">
    <source>
        <dbReference type="RuleBase" id="RU003357"/>
    </source>
</evidence>
<keyword evidence="13 14" id="KW-0998">Cell outer membrane</keyword>
<evidence type="ECO:0000256" key="11">
    <source>
        <dbReference type="ARBA" id="ARBA00023136"/>
    </source>
</evidence>
<keyword evidence="5" id="KW-0410">Iron transport</keyword>
<dbReference type="PANTHER" id="PTHR32552">
    <property type="entry name" value="FERRICHROME IRON RECEPTOR-RELATED"/>
    <property type="match status" value="1"/>
</dbReference>
<keyword evidence="3 14" id="KW-0813">Transport</keyword>
<dbReference type="GO" id="GO:0015891">
    <property type="term" value="P:siderophore transport"/>
    <property type="evidence" value="ECO:0007669"/>
    <property type="project" value="InterPro"/>
</dbReference>
<comment type="similarity">
    <text evidence="2 14 16">Belongs to the TonB-dependent receptor family.</text>
</comment>
<dbReference type="SUPFAM" id="SSF56935">
    <property type="entry name" value="Porins"/>
    <property type="match status" value="1"/>
</dbReference>
<evidence type="ECO:0000256" key="3">
    <source>
        <dbReference type="ARBA" id="ARBA00022448"/>
    </source>
</evidence>
<feature type="domain" description="Secretin/TonB short N-terminal" evidence="18">
    <location>
        <begin position="54"/>
        <end position="104"/>
    </location>
</feature>
<proteinExistence type="inferred from homology"/>
<evidence type="ECO:0000256" key="17">
    <source>
        <dbReference type="SAM" id="SignalP"/>
    </source>
</evidence>
<dbReference type="InterPro" id="IPR039426">
    <property type="entry name" value="TonB-dep_rcpt-like"/>
</dbReference>
<dbReference type="GO" id="GO:0038023">
    <property type="term" value="F:signaling receptor activity"/>
    <property type="evidence" value="ECO:0007669"/>
    <property type="project" value="InterPro"/>
</dbReference>
<keyword evidence="4 14" id="KW-1134">Transmembrane beta strand</keyword>
<dbReference type="CDD" id="cd01347">
    <property type="entry name" value="ligand_gated_channel"/>
    <property type="match status" value="1"/>
</dbReference>
<dbReference type="InterPro" id="IPR036942">
    <property type="entry name" value="Beta-barrel_TonB_sf"/>
</dbReference>
<protein>
    <submittedName>
        <fullName evidence="19">Ferripyoverdine receptor</fullName>
    </submittedName>
</protein>
<dbReference type="Pfam" id="PF07660">
    <property type="entry name" value="STN"/>
    <property type="match status" value="1"/>
</dbReference>
<evidence type="ECO:0000256" key="8">
    <source>
        <dbReference type="ARBA" id="ARBA00023004"/>
    </source>
</evidence>
<dbReference type="InterPro" id="IPR012910">
    <property type="entry name" value="Plug_dom"/>
</dbReference>
<accession>A0A6S7C2W6</accession>
<dbReference type="RefSeq" id="WP_175127685.1">
    <property type="nucleotide sequence ID" value="NZ_CADILD010000001.1"/>
</dbReference>
<feature type="short sequence motif" description="TonB C-terminal box" evidence="15">
    <location>
        <begin position="784"/>
        <end position="801"/>
    </location>
</feature>
<evidence type="ECO:0000256" key="15">
    <source>
        <dbReference type="PROSITE-ProRule" id="PRU10144"/>
    </source>
</evidence>
<evidence type="ECO:0000313" key="19">
    <source>
        <dbReference type="EMBL" id="CAB3828966.1"/>
    </source>
</evidence>
<organism evidence="19 20">
    <name type="scientific">Achromobacter piechaudii</name>
    <dbReference type="NCBI Taxonomy" id="72556"/>
    <lineage>
        <taxon>Bacteria</taxon>
        <taxon>Pseudomonadati</taxon>
        <taxon>Pseudomonadota</taxon>
        <taxon>Betaproteobacteria</taxon>
        <taxon>Burkholderiales</taxon>
        <taxon>Alcaligenaceae</taxon>
        <taxon>Achromobacter</taxon>
    </lineage>
</organism>
<evidence type="ECO:0000256" key="14">
    <source>
        <dbReference type="PROSITE-ProRule" id="PRU01360"/>
    </source>
</evidence>
<dbReference type="GO" id="GO:0015344">
    <property type="term" value="F:siderophore uptake transmembrane transporter activity"/>
    <property type="evidence" value="ECO:0007669"/>
    <property type="project" value="TreeGrafter"/>
</dbReference>
<dbReference type="AlphaFoldDB" id="A0A6S7C2W6"/>